<organism evidence="4 5">
    <name type="scientific">Cyphellophora europaea (strain CBS 101466)</name>
    <name type="common">Phialophora europaea</name>
    <dbReference type="NCBI Taxonomy" id="1220924"/>
    <lineage>
        <taxon>Eukaryota</taxon>
        <taxon>Fungi</taxon>
        <taxon>Dikarya</taxon>
        <taxon>Ascomycota</taxon>
        <taxon>Pezizomycotina</taxon>
        <taxon>Eurotiomycetes</taxon>
        <taxon>Chaetothyriomycetidae</taxon>
        <taxon>Chaetothyriales</taxon>
        <taxon>Cyphellophoraceae</taxon>
        <taxon>Cyphellophora</taxon>
    </lineage>
</organism>
<dbReference type="GeneID" id="19977043"/>
<dbReference type="GO" id="GO:0008270">
    <property type="term" value="F:zinc ion binding"/>
    <property type="evidence" value="ECO:0007669"/>
    <property type="project" value="UniProtKB-KW"/>
</dbReference>
<feature type="transmembrane region" description="Helical" evidence="2">
    <location>
        <begin position="43"/>
        <end position="65"/>
    </location>
</feature>
<keyword evidence="1" id="KW-0479">Metal-binding</keyword>
<dbReference type="HOGENOM" id="CLU_1165770_0_0_1"/>
<feature type="transmembrane region" description="Helical" evidence="2">
    <location>
        <begin position="77"/>
        <end position="100"/>
    </location>
</feature>
<keyword evidence="2" id="KW-0472">Membrane</keyword>
<keyword evidence="2" id="KW-0812">Transmembrane</keyword>
<gene>
    <name evidence="4" type="ORF">HMPREF1541_09704</name>
</gene>
<dbReference type="SUPFAM" id="SSF57850">
    <property type="entry name" value="RING/U-box"/>
    <property type="match status" value="1"/>
</dbReference>
<sequence>MPERNPNHGATSYIIVWRAVFRVACLGHRISPLGANDSGLPSLGAMMLLFLVLTPFLALLIQSIVDRWWYGVRSSGPYLGIVVALLFIFPISESWAKWLVHETERRKEQLRRQPNRQPAPNPEIRSVQMSPILHSRRIFRTHIWENAVQETVPEAMAPSQARFTEYAAMPLLVDEDSAHCLICYRTWERGDEMLITPCKHRACRSCAEEWFSRVLSCPTCQQKLVWTETLALVETPGV</sequence>
<dbReference type="InParanoid" id="W2SA96"/>
<protein>
    <recommendedName>
        <fullName evidence="3">RING-type domain-containing protein</fullName>
    </recommendedName>
</protein>
<keyword evidence="5" id="KW-1185">Reference proteome</keyword>
<proteinExistence type="predicted"/>
<evidence type="ECO:0000256" key="1">
    <source>
        <dbReference type="PROSITE-ProRule" id="PRU00175"/>
    </source>
</evidence>
<dbReference type="PROSITE" id="PS50089">
    <property type="entry name" value="ZF_RING_2"/>
    <property type="match status" value="1"/>
</dbReference>
<dbReference type="OrthoDB" id="1305878at2759"/>
<evidence type="ECO:0000313" key="5">
    <source>
        <dbReference type="Proteomes" id="UP000030752"/>
    </source>
</evidence>
<dbReference type="VEuPathDB" id="FungiDB:HMPREF1541_09704"/>
<dbReference type="AlphaFoldDB" id="W2SA96"/>
<dbReference type="EMBL" id="KB822713">
    <property type="protein sequence ID" value="ETN44829.1"/>
    <property type="molecule type" value="Genomic_DNA"/>
</dbReference>
<dbReference type="Proteomes" id="UP000030752">
    <property type="component" value="Unassembled WGS sequence"/>
</dbReference>
<feature type="domain" description="RING-type" evidence="3">
    <location>
        <begin position="180"/>
        <end position="221"/>
    </location>
</feature>
<dbReference type="InterPro" id="IPR001841">
    <property type="entry name" value="Znf_RING"/>
</dbReference>
<accession>W2SA96</accession>
<dbReference type="SMART" id="SM00184">
    <property type="entry name" value="RING"/>
    <property type="match status" value="1"/>
</dbReference>
<evidence type="ECO:0000259" key="3">
    <source>
        <dbReference type="PROSITE" id="PS50089"/>
    </source>
</evidence>
<evidence type="ECO:0000313" key="4">
    <source>
        <dbReference type="EMBL" id="ETN44829.1"/>
    </source>
</evidence>
<reference evidence="4 5" key="1">
    <citation type="submission" date="2013-03" db="EMBL/GenBank/DDBJ databases">
        <title>The Genome Sequence of Phialophora europaea CBS 101466.</title>
        <authorList>
            <consortium name="The Broad Institute Genomics Platform"/>
            <person name="Cuomo C."/>
            <person name="de Hoog S."/>
            <person name="Gorbushina A."/>
            <person name="Walker B."/>
            <person name="Young S.K."/>
            <person name="Zeng Q."/>
            <person name="Gargeya S."/>
            <person name="Fitzgerald M."/>
            <person name="Haas B."/>
            <person name="Abouelleil A."/>
            <person name="Allen A.W."/>
            <person name="Alvarado L."/>
            <person name="Arachchi H.M."/>
            <person name="Berlin A.M."/>
            <person name="Chapman S.B."/>
            <person name="Gainer-Dewar J."/>
            <person name="Goldberg J."/>
            <person name="Griggs A."/>
            <person name="Gujja S."/>
            <person name="Hansen M."/>
            <person name="Howarth C."/>
            <person name="Imamovic A."/>
            <person name="Ireland A."/>
            <person name="Larimer J."/>
            <person name="McCowan C."/>
            <person name="Murphy C."/>
            <person name="Pearson M."/>
            <person name="Poon T.W."/>
            <person name="Priest M."/>
            <person name="Roberts A."/>
            <person name="Saif S."/>
            <person name="Shea T."/>
            <person name="Sisk P."/>
            <person name="Sykes S."/>
            <person name="Wortman J."/>
            <person name="Nusbaum C."/>
            <person name="Birren B."/>
        </authorList>
    </citation>
    <scope>NUCLEOTIDE SEQUENCE [LARGE SCALE GENOMIC DNA]</scope>
    <source>
        <strain evidence="4 5">CBS 101466</strain>
    </source>
</reference>
<keyword evidence="1" id="KW-0863">Zinc-finger</keyword>
<dbReference type="Gene3D" id="3.30.40.10">
    <property type="entry name" value="Zinc/RING finger domain, C3HC4 (zinc finger)"/>
    <property type="match status" value="1"/>
</dbReference>
<name>W2SA96_CYPE1</name>
<evidence type="ECO:0000256" key="2">
    <source>
        <dbReference type="SAM" id="Phobius"/>
    </source>
</evidence>
<dbReference type="RefSeq" id="XP_008712599.1">
    <property type="nucleotide sequence ID" value="XM_008714377.1"/>
</dbReference>
<keyword evidence="1" id="KW-0862">Zinc</keyword>
<keyword evidence="2" id="KW-1133">Transmembrane helix</keyword>
<dbReference type="InterPro" id="IPR013083">
    <property type="entry name" value="Znf_RING/FYVE/PHD"/>
</dbReference>
<dbReference type="Pfam" id="PF13639">
    <property type="entry name" value="zf-RING_2"/>
    <property type="match status" value="1"/>
</dbReference>